<dbReference type="NCBIfam" id="TIGR03926">
    <property type="entry name" value="T7_EssB"/>
    <property type="match status" value="1"/>
</dbReference>
<comment type="similarity">
    <text evidence="1">Belongs to the EssB family.</text>
</comment>
<keyword evidence="5" id="KW-1185">Reference proteome</keyword>
<dbReference type="RefSeq" id="WP_327608745.1">
    <property type="nucleotide sequence ID" value="NZ_JARZFX010000011.1"/>
</dbReference>
<protein>
    <submittedName>
        <fullName evidence="4">Type VII secretion protein EssB</fullName>
    </submittedName>
</protein>
<name>A0ABU6KL72_9BACI</name>
<evidence type="ECO:0000256" key="3">
    <source>
        <dbReference type="SAM" id="Phobius"/>
    </source>
</evidence>
<gene>
    <name evidence="4" type="primary">essB</name>
    <name evidence="4" type="ORF">QGM71_17030</name>
</gene>
<keyword evidence="3" id="KW-0812">Transmembrane</keyword>
<evidence type="ECO:0000313" key="5">
    <source>
        <dbReference type="Proteomes" id="UP001335737"/>
    </source>
</evidence>
<dbReference type="EMBL" id="JARZFX010000011">
    <property type="protein sequence ID" value="MEC5425192.1"/>
    <property type="molecule type" value="Genomic_DNA"/>
</dbReference>
<dbReference type="Proteomes" id="UP001335737">
    <property type="component" value="Unassembled WGS sequence"/>
</dbReference>
<feature type="transmembrane region" description="Helical" evidence="3">
    <location>
        <begin position="221"/>
        <end position="241"/>
    </location>
</feature>
<sequence>MEHKTIQMENISLQFHIQKDHWQLQLPKSQTKVTDIRQMDLMLNPSESFVPIQIVEEVDAFLISYPIDPNRRSWSQAGKLNKNDKLRLLCNIAKLESYLSTRLTFFLHPDNMMYDENLMPVIIYRGLRNMVPPFEMDEAVFLKQYKCLSIALFSKKYTFEQLYNGSLQNATDTEFERQISEINDLAQLKTFLFDSYLKEQKKTESTMELVLRKRFRLFKQLAIIMIIVSILLAAPLTYYSFVKDPYQGDLLDAHGEFLASDYGSVISTLEGTNPEDLPSQTKYILAYSYIQVENLSGKEKEVILKHVSLKSAPDYLVYWIYNGRGQFDETIEKAKYMDDPQLIMYGLIKKIEQAKNDPTLTGTERDEEVNALQDQLRQYSEDYNIDGDGAEQVEETTSEIIDDMEEHETDEQETEEQVETEDED</sequence>
<evidence type="ECO:0000256" key="2">
    <source>
        <dbReference type="SAM" id="MobiDB-lite"/>
    </source>
</evidence>
<evidence type="ECO:0000313" key="4">
    <source>
        <dbReference type="EMBL" id="MEC5425192.1"/>
    </source>
</evidence>
<feature type="region of interest" description="Disordered" evidence="2">
    <location>
        <begin position="385"/>
        <end position="424"/>
    </location>
</feature>
<organism evidence="4 5">
    <name type="scientific">Virgibacillus tibetensis</name>
    <dbReference type="NCBI Taxonomy" id="3042313"/>
    <lineage>
        <taxon>Bacteria</taxon>
        <taxon>Bacillati</taxon>
        <taxon>Bacillota</taxon>
        <taxon>Bacilli</taxon>
        <taxon>Bacillales</taxon>
        <taxon>Bacillaceae</taxon>
        <taxon>Virgibacillus</taxon>
    </lineage>
</organism>
<keyword evidence="3" id="KW-0472">Membrane</keyword>
<comment type="caution">
    <text evidence="4">The sequence shown here is derived from an EMBL/GenBank/DDBJ whole genome shotgun (WGS) entry which is preliminary data.</text>
</comment>
<dbReference type="Gene3D" id="1.10.510.10">
    <property type="entry name" value="Transferase(Phosphotransferase) domain 1"/>
    <property type="match status" value="1"/>
</dbReference>
<proteinExistence type="inferred from homology"/>
<dbReference type="Pfam" id="PF10140">
    <property type="entry name" value="YukC"/>
    <property type="match status" value="1"/>
</dbReference>
<dbReference type="Gene3D" id="1.25.40.680">
    <property type="entry name" value="Type VII secretion system EssB, C-terminal-like domain"/>
    <property type="match status" value="1"/>
</dbReference>
<accession>A0ABU6KL72</accession>
<reference evidence="4 5" key="1">
    <citation type="journal article" date="2024" name="Int. J. Syst. Evol. Microbiol.">
        <title>Virgibacillus tibetensis sp. nov., isolated from salt lake on the Tibetan Plateau of China.</title>
        <authorList>
            <person name="Phurbu D."/>
            <person name="Liu Z.-X."/>
            <person name="Wang R."/>
            <person name="Zheng Y.-Y."/>
            <person name="Liu H.-C."/>
            <person name="Zhou Y.-G."/>
            <person name="Yu Y.-J."/>
            <person name="Li A.-H."/>
        </authorList>
    </citation>
    <scope>NUCLEOTIDE SEQUENCE [LARGE SCALE GENOMIC DNA]</scope>
    <source>
        <strain evidence="4 5">C22-A2</strain>
    </source>
</reference>
<keyword evidence="3" id="KW-1133">Transmembrane helix</keyword>
<dbReference type="InterPro" id="IPR042565">
    <property type="entry name" value="T7SS_EssB_C"/>
</dbReference>
<evidence type="ECO:0000256" key="1">
    <source>
        <dbReference type="ARBA" id="ARBA00010163"/>
    </source>
</evidence>
<dbReference type="InterPro" id="IPR018778">
    <property type="entry name" value="T7SS_EssB"/>
</dbReference>